<protein>
    <submittedName>
        <fullName evidence="2">Uncharacterized protein</fullName>
    </submittedName>
</protein>
<comment type="caution">
    <text evidence="2">The sequence shown here is derived from an EMBL/GenBank/DDBJ whole genome shotgun (WGS) entry which is preliminary data.</text>
</comment>
<evidence type="ECO:0000313" key="2">
    <source>
        <dbReference type="EMBL" id="MBW0530583.1"/>
    </source>
</evidence>
<feature type="region of interest" description="Disordered" evidence="1">
    <location>
        <begin position="121"/>
        <end position="142"/>
    </location>
</feature>
<gene>
    <name evidence="2" type="ORF">O181_070298</name>
</gene>
<name>A0A9Q3EYU8_9BASI</name>
<proteinExistence type="predicted"/>
<sequence length="142" mass="15474">MPFQYSPPAGQTISWARAQSVLTKTPRAPLDGTPEAAQLGAYLDRGPIIEGTEPFRKKGRVPRRSRSFSGVVVPFTGITAGGPTLALSNEPVSHQSDPSLLAIMQQMNQIMANLQEDSRPHYFKPQSMKAPDCFYGTQPSKS</sequence>
<evidence type="ECO:0000256" key="1">
    <source>
        <dbReference type="SAM" id="MobiDB-lite"/>
    </source>
</evidence>
<dbReference type="EMBL" id="AVOT02036130">
    <property type="protein sequence ID" value="MBW0530583.1"/>
    <property type="molecule type" value="Genomic_DNA"/>
</dbReference>
<reference evidence="2" key="1">
    <citation type="submission" date="2021-03" db="EMBL/GenBank/DDBJ databases">
        <title>Draft genome sequence of rust myrtle Austropuccinia psidii MF-1, a brazilian biotype.</title>
        <authorList>
            <person name="Quecine M.C."/>
            <person name="Pachon D.M.R."/>
            <person name="Bonatelli M.L."/>
            <person name="Correr F.H."/>
            <person name="Franceschini L.M."/>
            <person name="Leite T.F."/>
            <person name="Margarido G.R.A."/>
            <person name="Almeida C.A."/>
            <person name="Ferrarezi J.A."/>
            <person name="Labate C.A."/>
        </authorList>
    </citation>
    <scope>NUCLEOTIDE SEQUENCE</scope>
    <source>
        <strain evidence="2">MF-1</strain>
    </source>
</reference>
<keyword evidence="3" id="KW-1185">Reference proteome</keyword>
<dbReference type="Proteomes" id="UP000765509">
    <property type="component" value="Unassembled WGS sequence"/>
</dbReference>
<organism evidence="2 3">
    <name type="scientific">Austropuccinia psidii MF-1</name>
    <dbReference type="NCBI Taxonomy" id="1389203"/>
    <lineage>
        <taxon>Eukaryota</taxon>
        <taxon>Fungi</taxon>
        <taxon>Dikarya</taxon>
        <taxon>Basidiomycota</taxon>
        <taxon>Pucciniomycotina</taxon>
        <taxon>Pucciniomycetes</taxon>
        <taxon>Pucciniales</taxon>
        <taxon>Sphaerophragmiaceae</taxon>
        <taxon>Austropuccinia</taxon>
    </lineage>
</organism>
<evidence type="ECO:0000313" key="3">
    <source>
        <dbReference type="Proteomes" id="UP000765509"/>
    </source>
</evidence>
<dbReference type="AlphaFoldDB" id="A0A9Q3EYU8"/>
<accession>A0A9Q3EYU8</accession>